<protein>
    <submittedName>
        <fullName evidence="1">Uncharacterized protein</fullName>
    </submittedName>
</protein>
<dbReference type="Gramene" id="MELO3C010438.2.1">
    <property type="protein sequence ID" value="MELO3C010438.2.1"/>
    <property type="gene ID" value="MELO3C010438.2"/>
</dbReference>
<reference evidence="1" key="1">
    <citation type="submission" date="2023-03" db="UniProtKB">
        <authorList>
            <consortium name="EnsemblPlants"/>
        </authorList>
    </citation>
    <scope>IDENTIFICATION</scope>
</reference>
<name>A0A9I9CYF8_CUCME</name>
<evidence type="ECO:0000313" key="1">
    <source>
        <dbReference type="EnsemblPlants" id="MELO3C010438.2.1"/>
    </source>
</evidence>
<dbReference type="AlphaFoldDB" id="A0A9I9CYF8"/>
<organism evidence="1">
    <name type="scientific">Cucumis melo</name>
    <name type="common">Muskmelon</name>
    <dbReference type="NCBI Taxonomy" id="3656"/>
    <lineage>
        <taxon>Eukaryota</taxon>
        <taxon>Viridiplantae</taxon>
        <taxon>Streptophyta</taxon>
        <taxon>Embryophyta</taxon>
        <taxon>Tracheophyta</taxon>
        <taxon>Spermatophyta</taxon>
        <taxon>Magnoliopsida</taxon>
        <taxon>eudicotyledons</taxon>
        <taxon>Gunneridae</taxon>
        <taxon>Pentapetalae</taxon>
        <taxon>rosids</taxon>
        <taxon>fabids</taxon>
        <taxon>Cucurbitales</taxon>
        <taxon>Cucurbitaceae</taxon>
        <taxon>Benincaseae</taxon>
        <taxon>Cucumis</taxon>
    </lineage>
</organism>
<dbReference type="EnsemblPlants" id="MELO3C010438.2.1">
    <property type="protein sequence ID" value="MELO3C010438.2.1"/>
    <property type="gene ID" value="MELO3C010438.2"/>
</dbReference>
<accession>A0A9I9CYF8</accession>
<sequence>MHRHRLEIHRGRFTRRIKRRRKEFRDKHVRRTIHDVQPARCREYTSPNVSVANVDTLLGKHNPQCPPQVLRKGISRCNVENTYPNAFEPTLGK</sequence>
<proteinExistence type="predicted"/>